<reference evidence="1 2" key="1">
    <citation type="submission" date="2019-02" db="EMBL/GenBank/DDBJ databases">
        <title>Comparative genomic analysis of the Hafnia genus genomes.</title>
        <authorList>
            <person name="Zhiqiu Y."/>
            <person name="Chao Y."/>
            <person name="Yuhui D."/>
            <person name="Di H."/>
            <person name="Bin L."/>
        </authorList>
    </citation>
    <scope>NUCLEOTIDE SEQUENCE [LARGE SCALE GENOMIC DNA]</scope>
    <source>
        <strain evidence="1 2">PCM_1210</strain>
    </source>
</reference>
<proteinExistence type="predicted"/>
<evidence type="ECO:0000313" key="2">
    <source>
        <dbReference type="Proteomes" id="UP000291600"/>
    </source>
</evidence>
<accession>A0ABD7Q3P5</accession>
<dbReference type="AlphaFoldDB" id="A0ABD7Q3P5"/>
<dbReference type="Proteomes" id="UP000291600">
    <property type="component" value="Unassembled WGS sequence"/>
</dbReference>
<comment type="caution">
    <text evidence="1">The sequence shown here is derived from an EMBL/GenBank/DDBJ whole genome shotgun (WGS) entry which is preliminary data.</text>
</comment>
<gene>
    <name evidence="1" type="ORF">EYY96_16935</name>
</gene>
<sequence length="105" mass="12087">MSIETMSSWGHFKLFFELLFKKEDNHFPPEKLLEILSENGVKDVKVFGRGGVEVSIDEIKNSPQFIELTKLANARVAHDINYLTQRYDAGQVSEEKEKEKEEVAN</sequence>
<protein>
    <submittedName>
        <fullName evidence="1">Uncharacterized protein</fullName>
    </submittedName>
</protein>
<organism evidence="1 2">
    <name type="scientific">Hafnia alvei</name>
    <dbReference type="NCBI Taxonomy" id="569"/>
    <lineage>
        <taxon>Bacteria</taxon>
        <taxon>Pseudomonadati</taxon>
        <taxon>Pseudomonadota</taxon>
        <taxon>Gammaproteobacteria</taxon>
        <taxon>Enterobacterales</taxon>
        <taxon>Hafniaceae</taxon>
        <taxon>Hafnia</taxon>
    </lineage>
</organism>
<dbReference type="RefSeq" id="WP_130971347.1">
    <property type="nucleotide sequence ID" value="NZ_SITJ01000076.1"/>
</dbReference>
<name>A0ABD7Q3P5_HAFAL</name>
<dbReference type="EMBL" id="SITJ01000076">
    <property type="protein sequence ID" value="TBL66657.1"/>
    <property type="molecule type" value="Genomic_DNA"/>
</dbReference>
<evidence type="ECO:0000313" key="1">
    <source>
        <dbReference type="EMBL" id="TBL66657.1"/>
    </source>
</evidence>